<dbReference type="HOGENOM" id="CLU_3404641_0_0_9"/>
<dbReference type="EMBL" id="LN831776">
    <property type="protein sequence ID" value="CQR57273.1"/>
    <property type="molecule type" value="Genomic_DNA"/>
</dbReference>
<reference evidence="2" key="1">
    <citation type="submission" date="2015-03" db="EMBL/GenBank/DDBJ databases">
        <authorList>
            <person name="Wibberg D."/>
        </authorList>
    </citation>
    <scope>NUCLEOTIDE SEQUENCE [LARGE SCALE GENOMIC DNA]</scope>
</reference>
<accession>A0A0E3WIM0</accession>
<organism evidence="1 2">
    <name type="scientific">Paenibacillus riograndensis SBR5</name>
    <dbReference type="NCBI Taxonomy" id="1073571"/>
    <lineage>
        <taxon>Bacteria</taxon>
        <taxon>Bacillati</taxon>
        <taxon>Bacillota</taxon>
        <taxon>Bacilli</taxon>
        <taxon>Bacillales</taxon>
        <taxon>Paenibacillaceae</taxon>
        <taxon>Paenibacillus</taxon>
        <taxon>Paenibacillus sonchi group</taxon>
    </lineage>
</organism>
<dbReference type="Proteomes" id="UP000033163">
    <property type="component" value="Chromosome I"/>
</dbReference>
<dbReference type="AlphaFoldDB" id="A0A0E3WIM0"/>
<name>A0A0E3WIM0_9BACL</name>
<sequence length="30" mass="3448">MADLDKAGVEKMEKGYTKYVQDRVALWSSK</sequence>
<gene>
    <name evidence="1" type="ORF">PRIO_4871</name>
</gene>
<proteinExistence type="predicted"/>
<dbReference type="KEGG" id="pri:PRIO_4871"/>
<dbReference type="PATRIC" id="fig|1073571.4.peg.5232"/>
<evidence type="ECO:0000313" key="1">
    <source>
        <dbReference type="EMBL" id="CQR57273.1"/>
    </source>
</evidence>
<protein>
    <submittedName>
        <fullName evidence="1">Uncharacterized protein</fullName>
    </submittedName>
</protein>
<evidence type="ECO:0000313" key="2">
    <source>
        <dbReference type="Proteomes" id="UP000033163"/>
    </source>
</evidence>